<keyword evidence="3" id="KW-0804">Transcription</keyword>
<keyword evidence="2 4" id="KW-0238">DNA-binding</keyword>
<dbReference type="Pfam" id="PF00440">
    <property type="entry name" value="TetR_N"/>
    <property type="match status" value="1"/>
</dbReference>
<dbReference type="PROSITE" id="PS50977">
    <property type="entry name" value="HTH_TETR_2"/>
    <property type="match status" value="1"/>
</dbReference>
<proteinExistence type="predicted"/>
<dbReference type="Gene3D" id="1.10.357.10">
    <property type="entry name" value="Tetracycline Repressor, domain 2"/>
    <property type="match status" value="1"/>
</dbReference>
<evidence type="ECO:0000256" key="4">
    <source>
        <dbReference type="PROSITE-ProRule" id="PRU00335"/>
    </source>
</evidence>
<dbReference type="RefSeq" id="WP_016921566.1">
    <property type="nucleotide sequence ID" value="NZ_CP044331.1"/>
</dbReference>
<keyword evidence="7" id="KW-1185">Reference proteome</keyword>
<keyword evidence="1" id="KW-0805">Transcription regulation</keyword>
<reference evidence="6 7" key="1">
    <citation type="submission" date="2019-09" db="EMBL/GenBank/DDBJ databases">
        <title>Isolation and complete genome sequencing of Methylocystis species.</title>
        <authorList>
            <person name="Rumah B.L."/>
            <person name="Stead C.E."/>
            <person name="Stevens B.C."/>
            <person name="Minton N.P."/>
            <person name="Grosse-Honebrink A."/>
            <person name="Zhang Y."/>
        </authorList>
    </citation>
    <scope>NUCLEOTIDE SEQUENCE [LARGE SCALE GENOMIC DNA]</scope>
    <source>
        <strain evidence="6 7">BRCS2</strain>
    </source>
</reference>
<dbReference type="KEGG" id="mpar:F7D14_11720"/>
<organism evidence="6 7">
    <name type="scientific">Methylocystis parvus</name>
    <dbReference type="NCBI Taxonomy" id="134"/>
    <lineage>
        <taxon>Bacteria</taxon>
        <taxon>Pseudomonadati</taxon>
        <taxon>Pseudomonadota</taxon>
        <taxon>Alphaproteobacteria</taxon>
        <taxon>Hyphomicrobiales</taxon>
        <taxon>Methylocystaceae</taxon>
        <taxon>Methylocystis</taxon>
    </lineage>
</organism>
<accession>A0A6B8M022</accession>
<evidence type="ECO:0000313" key="6">
    <source>
        <dbReference type="EMBL" id="QGM98077.1"/>
    </source>
</evidence>
<dbReference type="InterPro" id="IPR009057">
    <property type="entry name" value="Homeodomain-like_sf"/>
</dbReference>
<feature type="DNA-binding region" description="H-T-H motif" evidence="4">
    <location>
        <begin position="30"/>
        <end position="49"/>
    </location>
</feature>
<gene>
    <name evidence="6" type="ORF">F7D14_11720</name>
</gene>
<evidence type="ECO:0000313" key="7">
    <source>
        <dbReference type="Proteomes" id="UP000422569"/>
    </source>
</evidence>
<name>A0A6B8M022_9HYPH</name>
<evidence type="ECO:0000259" key="5">
    <source>
        <dbReference type="PROSITE" id="PS50977"/>
    </source>
</evidence>
<evidence type="ECO:0000256" key="2">
    <source>
        <dbReference type="ARBA" id="ARBA00023125"/>
    </source>
</evidence>
<sequence length="197" mass="22111">MSKRDVNELRQKLLSQGVALLMDQGYHGTGIQEIVQSVGVPKGSFYNYFPSKEAFSAEVVKHYIDPFIKQLDAHLQRSGVSAAAGLRAYFDELIEETERKGFKGGCLLGNLMGEIGDTSDLAQASLREAVHRYRDRLREGVARGQREGDFRTDVDAKDMADLLVNLWQGALLRMKVEQSVRPLTQFRDIALNGFFRA</sequence>
<dbReference type="InterPro" id="IPR011075">
    <property type="entry name" value="TetR_C"/>
</dbReference>
<dbReference type="Proteomes" id="UP000422569">
    <property type="component" value="Chromosome"/>
</dbReference>
<dbReference type="PANTHER" id="PTHR47506:SF6">
    <property type="entry name" value="HTH-TYPE TRANSCRIPTIONAL REPRESSOR NEMR"/>
    <property type="match status" value="1"/>
</dbReference>
<dbReference type="SUPFAM" id="SSF48498">
    <property type="entry name" value="Tetracyclin repressor-like, C-terminal domain"/>
    <property type="match status" value="1"/>
</dbReference>
<evidence type="ECO:0000256" key="3">
    <source>
        <dbReference type="ARBA" id="ARBA00023163"/>
    </source>
</evidence>
<dbReference type="SUPFAM" id="SSF46689">
    <property type="entry name" value="Homeodomain-like"/>
    <property type="match status" value="1"/>
</dbReference>
<dbReference type="EMBL" id="CP044331">
    <property type="protein sequence ID" value="QGM98077.1"/>
    <property type="molecule type" value="Genomic_DNA"/>
</dbReference>
<dbReference type="InterPro" id="IPR001647">
    <property type="entry name" value="HTH_TetR"/>
</dbReference>
<dbReference type="AlphaFoldDB" id="A0A6B8M022"/>
<dbReference type="PANTHER" id="PTHR47506">
    <property type="entry name" value="TRANSCRIPTIONAL REGULATORY PROTEIN"/>
    <property type="match status" value="1"/>
</dbReference>
<protein>
    <submittedName>
        <fullName evidence="6">TetR family transcriptional regulator</fullName>
    </submittedName>
</protein>
<feature type="domain" description="HTH tetR-type" evidence="5">
    <location>
        <begin position="7"/>
        <end position="67"/>
    </location>
</feature>
<evidence type="ECO:0000256" key="1">
    <source>
        <dbReference type="ARBA" id="ARBA00023015"/>
    </source>
</evidence>
<dbReference type="InterPro" id="IPR036271">
    <property type="entry name" value="Tet_transcr_reg_TetR-rel_C_sf"/>
</dbReference>
<dbReference type="PRINTS" id="PR00455">
    <property type="entry name" value="HTHTETR"/>
</dbReference>
<dbReference type="Pfam" id="PF16925">
    <property type="entry name" value="TetR_C_13"/>
    <property type="match status" value="1"/>
</dbReference>
<dbReference type="GO" id="GO:0003677">
    <property type="term" value="F:DNA binding"/>
    <property type="evidence" value="ECO:0007669"/>
    <property type="project" value="UniProtKB-UniRule"/>
</dbReference>